<evidence type="ECO:0000313" key="4">
    <source>
        <dbReference type="Proteomes" id="UP000053558"/>
    </source>
</evidence>
<name>A0A5M3N747_CONPW</name>
<evidence type="ECO:0000256" key="1">
    <source>
        <dbReference type="SAM" id="MobiDB-lite"/>
    </source>
</evidence>
<evidence type="ECO:0000313" key="3">
    <source>
        <dbReference type="EMBL" id="EIW86681.1"/>
    </source>
</evidence>
<organism evidence="3 4">
    <name type="scientific">Coniophora puteana (strain RWD-64-598)</name>
    <name type="common">Brown rot fungus</name>
    <dbReference type="NCBI Taxonomy" id="741705"/>
    <lineage>
        <taxon>Eukaryota</taxon>
        <taxon>Fungi</taxon>
        <taxon>Dikarya</taxon>
        <taxon>Basidiomycota</taxon>
        <taxon>Agaricomycotina</taxon>
        <taxon>Agaricomycetes</taxon>
        <taxon>Agaricomycetidae</taxon>
        <taxon>Boletales</taxon>
        <taxon>Coniophorineae</taxon>
        <taxon>Coniophoraceae</taxon>
        <taxon>Coniophora</taxon>
    </lineage>
</organism>
<accession>A0A5M3N747</accession>
<feature type="chain" id="PRO_5024314541" evidence="2">
    <location>
        <begin position="19"/>
        <end position="144"/>
    </location>
</feature>
<gene>
    <name evidence="3" type="ORF">CONPUDRAFT_134072</name>
</gene>
<protein>
    <submittedName>
        <fullName evidence="3">Uncharacterized protein</fullName>
    </submittedName>
</protein>
<proteinExistence type="predicted"/>
<feature type="signal peptide" evidence="2">
    <location>
        <begin position="1"/>
        <end position="18"/>
    </location>
</feature>
<dbReference type="RefSeq" id="XP_007763417.1">
    <property type="nucleotide sequence ID" value="XM_007765227.1"/>
</dbReference>
<feature type="compositionally biased region" description="Low complexity" evidence="1">
    <location>
        <begin position="48"/>
        <end position="89"/>
    </location>
</feature>
<dbReference type="EMBL" id="JH711573">
    <property type="protein sequence ID" value="EIW86681.1"/>
    <property type="molecule type" value="Genomic_DNA"/>
</dbReference>
<keyword evidence="2" id="KW-0732">Signal</keyword>
<sequence>MRYSTLFTFLALPVLSVAQLTTSVFSTVSVNSNRQETTIVSSTVFSIGSASSSPAATGSSGSSGNSSGGNSTSSTPTTLPTAASTVAGANGDGPNGGAPSPGASGAGGIYGPPDGYIAGASTLQINGLIIGLAGVAAGASLILA</sequence>
<keyword evidence="4" id="KW-1185">Reference proteome</keyword>
<reference evidence="4" key="1">
    <citation type="journal article" date="2012" name="Science">
        <title>The Paleozoic origin of enzymatic lignin decomposition reconstructed from 31 fungal genomes.</title>
        <authorList>
            <person name="Floudas D."/>
            <person name="Binder M."/>
            <person name="Riley R."/>
            <person name="Barry K."/>
            <person name="Blanchette R.A."/>
            <person name="Henrissat B."/>
            <person name="Martinez A.T."/>
            <person name="Otillar R."/>
            <person name="Spatafora J.W."/>
            <person name="Yadav J.S."/>
            <person name="Aerts A."/>
            <person name="Benoit I."/>
            <person name="Boyd A."/>
            <person name="Carlson A."/>
            <person name="Copeland A."/>
            <person name="Coutinho P.M."/>
            <person name="de Vries R.P."/>
            <person name="Ferreira P."/>
            <person name="Findley K."/>
            <person name="Foster B."/>
            <person name="Gaskell J."/>
            <person name="Glotzer D."/>
            <person name="Gorecki P."/>
            <person name="Heitman J."/>
            <person name="Hesse C."/>
            <person name="Hori C."/>
            <person name="Igarashi K."/>
            <person name="Jurgens J.A."/>
            <person name="Kallen N."/>
            <person name="Kersten P."/>
            <person name="Kohler A."/>
            <person name="Kuees U."/>
            <person name="Kumar T.K.A."/>
            <person name="Kuo A."/>
            <person name="LaButti K."/>
            <person name="Larrondo L.F."/>
            <person name="Lindquist E."/>
            <person name="Ling A."/>
            <person name="Lombard V."/>
            <person name="Lucas S."/>
            <person name="Lundell T."/>
            <person name="Martin R."/>
            <person name="McLaughlin D.J."/>
            <person name="Morgenstern I."/>
            <person name="Morin E."/>
            <person name="Murat C."/>
            <person name="Nagy L.G."/>
            <person name="Nolan M."/>
            <person name="Ohm R.A."/>
            <person name="Patyshakuliyeva A."/>
            <person name="Rokas A."/>
            <person name="Ruiz-Duenas F.J."/>
            <person name="Sabat G."/>
            <person name="Salamov A."/>
            <person name="Samejima M."/>
            <person name="Schmutz J."/>
            <person name="Slot J.C."/>
            <person name="St John F."/>
            <person name="Stenlid J."/>
            <person name="Sun H."/>
            <person name="Sun S."/>
            <person name="Syed K."/>
            <person name="Tsang A."/>
            <person name="Wiebenga A."/>
            <person name="Young D."/>
            <person name="Pisabarro A."/>
            <person name="Eastwood D.C."/>
            <person name="Martin F."/>
            <person name="Cullen D."/>
            <person name="Grigoriev I.V."/>
            <person name="Hibbett D.S."/>
        </authorList>
    </citation>
    <scope>NUCLEOTIDE SEQUENCE [LARGE SCALE GENOMIC DNA]</scope>
    <source>
        <strain evidence="4">RWD-64-598 SS2</strain>
    </source>
</reference>
<dbReference type="GeneID" id="19200564"/>
<evidence type="ECO:0000256" key="2">
    <source>
        <dbReference type="SAM" id="SignalP"/>
    </source>
</evidence>
<comment type="caution">
    <text evidence="3">The sequence shown here is derived from an EMBL/GenBank/DDBJ whole genome shotgun (WGS) entry which is preliminary data.</text>
</comment>
<feature type="region of interest" description="Disordered" evidence="1">
    <location>
        <begin position="48"/>
        <end position="106"/>
    </location>
</feature>
<dbReference type="OMA" id="FVFVNTL"/>
<dbReference type="KEGG" id="cput:CONPUDRAFT_134072"/>
<dbReference type="AlphaFoldDB" id="A0A5M3N747"/>
<dbReference type="Proteomes" id="UP000053558">
    <property type="component" value="Unassembled WGS sequence"/>
</dbReference>